<comment type="caution">
    <text evidence="3">The sequence shown here is derived from an EMBL/GenBank/DDBJ whole genome shotgun (WGS) entry which is preliminary data.</text>
</comment>
<dbReference type="PRINTS" id="PR00348">
    <property type="entry name" value="UBIQUITIN"/>
</dbReference>
<dbReference type="PROSITE" id="PS50053">
    <property type="entry name" value="UBIQUITIN_2"/>
    <property type="match status" value="1"/>
</dbReference>
<feature type="domain" description="F-box" evidence="2">
    <location>
        <begin position="97"/>
        <end position="150"/>
    </location>
</feature>
<dbReference type="InterPro" id="IPR000626">
    <property type="entry name" value="Ubiquitin-like_dom"/>
</dbReference>
<dbReference type="InterPro" id="IPR001810">
    <property type="entry name" value="F-box_dom"/>
</dbReference>
<dbReference type="SUPFAM" id="SSF81383">
    <property type="entry name" value="F-box domain"/>
    <property type="match status" value="1"/>
</dbReference>
<dbReference type="Pfam" id="PF00240">
    <property type="entry name" value="ubiquitin"/>
    <property type="match status" value="1"/>
</dbReference>
<evidence type="ECO:0000259" key="2">
    <source>
        <dbReference type="PROSITE" id="PS50181"/>
    </source>
</evidence>
<dbReference type="CDD" id="cd09917">
    <property type="entry name" value="F-box_SF"/>
    <property type="match status" value="1"/>
</dbReference>
<reference evidence="4" key="1">
    <citation type="submission" date="2022-10" db="EMBL/GenBank/DDBJ databases">
        <title>Genome assembly of Pristionchus species.</title>
        <authorList>
            <person name="Yoshida K."/>
            <person name="Sommer R.J."/>
        </authorList>
    </citation>
    <scope>NUCLEOTIDE SEQUENCE [LARGE SCALE GENOMIC DNA]</scope>
    <source>
        <strain evidence="4">RS5460</strain>
    </source>
</reference>
<dbReference type="PROSITE" id="PS50181">
    <property type="entry name" value="FBOX"/>
    <property type="match status" value="1"/>
</dbReference>
<dbReference type="FunFam" id="3.10.20.90:FF:000211">
    <property type="entry name" value="Polyubiquitin 9"/>
    <property type="match status" value="1"/>
</dbReference>
<evidence type="ECO:0000313" key="3">
    <source>
        <dbReference type="EMBL" id="GMR43440.1"/>
    </source>
</evidence>
<name>A0AAN4ZUA0_9BILA</name>
<dbReference type="SMART" id="SM00213">
    <property type="entry name" value="UBQ"/>
    <property type="match status" value="1"/>
</dbReference>
<dbReference type="SUPFAM" id="SSF54236">
    <property type="entry name" value="Ubiquitin-like"/>
    <property type="match status" value="1"/>
</dbReference>
<evidence type="ECO:0000313" key="4">
    <source>
        <dbReference type="Proteomes" id="UP001328107"/>
    </source>
</evidence>
<evidence type="ECO:0000259" key="1">
    <source>
        <dbReference type="PROSITE" id="PS50053"/>
    </source>
</evidence>
<sequence length="231" mass="26461">MFLGWNHSSRANKVSCEKIMSRSLLVTFCRQIVQDHYTTHGNCDFNKIHFQDQFIHVGSVSEMERRLQKLRLGLEPKKRIGNVPITDRTRHDSAPKEGNISSLPDDCLLGIFRFLNRRSFDEMAVVSKRMNMISNHRGCKKPENRSYQIFVKTFSGKTITLDVKLNDPIQKVKANIEIKEGIPVDHQRLIYSGKQLEDESSLYDCFVSKDATLHLVGRLMGCSGQCSCTHT</sequence>
<dbReference type="InterPro" id="IPR019956">
    <property type="entry name" value="Ubiquitin_dom"/>
</dbReference>
<dbReference type="InterPro" id="IPR029071">
    <property type="entry name" value="Ubiquitin-like_domsf"/>
</dbReference>
<protein>
    <recommendedName>
        <fullName evidence="5">Ubiquitin</fullName>
    </recommendedName>
</protein>
<dbReference type="PANTHER" id="PTHR10666">
    <property type="entry name" value="UBIQUITIN"/>
    <property type="match status" value="1"/>
</dbReference>
<keyword evidence="4" id="KW-1185">Reference proteome</keyword>
<dbReference type="InterPro" id="IPR050158">
    <property type="entry name" value="Ubiquitin_ubiquitin-like"/>
</dbReference>
<dbReference type="Pfam" id="PF00646">
    <property type="entry name" value="F-box"/>
    <property type="match status" value="1"/>
</dbReference>
<feature type="domain" description="Ubiquitin-like" evidence="1">
    <location>
        <begin position="147"/>
        <end position="222"/>
    </location>
</feature>
<gene>
    <name evidence="3" type="ORF">PMAYCL1PPCAC_13635</name>
</gene>
<accession>A0AAN4ZUA0</accession>
<evidence type="ECO:0008006" key="5">
    <source>
        <dbReference type="Google" id="ProtNLM"/>
    </source>
</evidence>
<dbReference type="Gene3D" id="3.10.20.90">
    <property type="entry name" value="Phosphatidylinositol 3-kinase Catalytic Subunit, Chain A, domain 1"/>
    <property type="match status" value="1"/>
</dbReference>
<dbReference type="Proteomes" id="UP001328107">
    <property type="component" value="Unassembled WGS sequence"/>
</dbReference>
<dbReference type="AlphaFoldDB" id="A0AAN4ZUA0"/>
<proteinExistence type="predicted"/>
<dbReference type="InterPro" id="IPR036047">
    <property type="entry name" value="F-box-like_dom_sf"/>
</dbReference>
<organism evidence="3 4">
    <name type="scientific">Pristionchus mayeri</name>
    <dbReference type="NCBI Taxonomy" id="1317129"/>
    <lineage>
        <taxon>Eukaryota</taxon>
        <taxon>Metazoa</taxon>
        <taxon>Ecdysozoa</taxon>
        <taxon>Nematoda</taxon>
        <taxon>Chromadorea</taxon>
        <taxon>Rhabditida</taxon>
        <taxon>Rhabditina</taxon>
        <taxon>Diplogasteromorpha</taxon>
        <taxon>Diplogasteroidea</taxon>
        <taxon>Neodiplogasteridae</taxon>
        <taxon>Pristionchus</taxon>
    </lineage>
</organism>
<dbReference type="EMBL" id="BTRK01000003">
    <property type="protein sequence ID" value="GMR43440.1"/>
    <property type="molecule type" value="Genomic_DNA"/>
</dbReference>